<dbReference type="AlphaFoldDB" id="A0A5N7IWV6"/>
<reference evidence="2 3" key="1">
    <citation type="journal article" date="2019" name="Lett. Appl. Microbiol.">
        <title>A case of 'blown pack' spoilage of vacuum-packaged pork likely associated with Clostridium estertheticum in Canada.</title>
        <authorList>
            <person name="Zhang P."/>
            <person name="Ward P."/>
            <person name="McMullen L.M."/>
            <person name="Yang X."/>
        </authorList>
    </citation>
    <scope>NUCLEOTIDE SEQUENCE [LARGE SCALE GENOMIC DNA]</scope>
    <source>
        <strain evidence="2 3">MA19</strain>
    </source>
</reference>
<dbReference type="EMBL" id="SPSF01000011">
    <property type="protein sequence ID" value="MPQ60955.1"/>
    <property type="molecule type" value="Genomic_DNA"/>
</dbReference>
<feature type="transmembrane region" description="Helical" evidence="1">
    <location>
        <begin position="6"/>
        <end position="22"/>
    </location>
</feature>
<organism evidence="2 3">
    <name type="scientific">Clostridium estertheticum</name>
    <dbReference type="NCBI Taxonomy" id="238834"/>
    <lineage>
        <taxon>Bacteria</taxon>
        <taxon>Bacillati</taxon>
        <taxon>Bacillota</taxon>
        <taxon>Clostridia</taxon>
        <taxon>Eubacteriales</taxon>
        <taxon>Clostridiaceae</taxon>
        <taxon>Clostridium</taxon>
    </lineage>
</organism>
<dbReference type="Proteomes" id="UP000342249">
    <property type="component" value="Unassembled WGS sequence"/>
</dbReference>
<keyword evidence="1" id="KW-1133">Transmembrane helix</keyword>
<evidence type="ECO:0000256" key="1">
    <source>
        <dbReference type="SAM" id="Phobius"/>
    </source>
</evidence>
<keyword evidence="1" id="KW-0812">Transmembrane</keyword>
<protein>
    <submittedName>
        <fullName evidence="2">Uncharacterized protein</fullName>
    </submittedName>
</protein>
<gene>
    <name evidence="2" type="ORF">E4V82_02345</name>
</gene>
<dbReference type="RefSeq" id="WP_152750094.1">
    <property type="nucleotide sequence ID" value="NZ_SPSE01000012.1"/>
</dbReference>
<proteinExistence type="predicted"/>
<evidence type="ECO:0000313" key="3">
    <source>
        <dbReference type="Proteomes" id="UP000342249"/>
    </source>
</evidence>
<comment type="caution">
    <text evidence="2">The sequence shown here is derived from an EMBL/GenBank/DDBJ whole genome shotgun (WGS) entry which is preliminary data.</text>
</comment>
<keyword evidence="1" id="KW-0472">Membrane</keyword>
<evidence type="ECO:0000313" key="2">
    <source>
        <dbReference type="EMBL" id="MPQ60955.1"/>
    </source>
</evidence>
<name>A0A5N7IWV6_9CLOT</name>
<sequence length="64" mass="7017">MMKQKFFLIGLVIVICVGLIVFNNSKKDSQKKTTESASTSNIKQNTITILSLGDEISINLGQQS</sequence>
<accession>A0A5N7IWV6</accession>